<dbReference type="InterPro" id="IPR013103">
    <property type="entry name" value="RVT_2"/>
</dbReference>
<protein>
    <submittedName>
        <fullName evidence="5">Putative ribonuclease H-like domain-containing protein</fullName>
    </submittedName>
</protein>
<dbReference type="InterPro" id="IPR035979">
    <property type="entry name" value="RBD_domain_sf"/>
</dbReference>
<dbReference type="InterPro" id="IPR036397">
    <property type="entry name" value="RNaseH_sf"/>
</dbReference>
<proteinExistence type="predicted"/>
<feature type="coiled-coil region" evidence="2">
    <location>
        <begin position="1255"/>
        <end position="1282"/>
    </location>
</feature>
<dbReference type="InterPro" id="IPR012337">
    <property type="entry name" value="RNaseH-like_sf"/>
</dbReference>
<dbReference type="PANTHER" id="PTHR11439">
    <property type="entry name" value="GAG-POL-RELATED RETROTRANSPOSON"/>
    <property type="match status" value="1"/>
</dbReference>
<dbReference type="Gene3D" id="3.30.70.330">
    <property type="match status" value="1"/>
</dbReference>
<name>A0A6L2JTA2_TANCI</name>
<feature type="region of interest" description="Disordered" evidence="3">
    <location>
        <begin position="1290"/>
        <end position="1324"/>
    </location>
</feature>
<dbReference type="EMBL" id="BKCJ010001285">
    <property type="protein sequence ID" value="GEU40308.1"/>
    <property type="molecule type" value="Genomic_DNA"/>
</dbReference>
<keyword evidence="2" id="KW-0175">Coiled coil</keyword>
<dbReference type="InterPro" id="IPR036691">
    <property type="entry name" value="Endo/exonu/phosph_ase_sf"/>
</dbReference>
<reference evidence="5" key="1">
    <citation type="journal article" date="2019" name="Sci. Rep.">
        <title>Draft genome of Tanacetum cinerariifolium, the natural source of mosquito coil.</title>
        <authorList>
            <person name="Yamashiro T."/>
            <person name="Shiraishi A."/>
            <person name="Satake H."/>
            <person name="Nakayama K."/>
        </authorList>
    </citation>
    <scope>NUCLEOTIDE SEQUENCE</scope>
</reference>
<feature type="compositionally biased region" description="Low complexity" evidence="3">
    <location>
        <begin position="1213"/>
        <end position="1224"/>
    </location>
</feature>
<keyword evidence="1" id="KW-0694">RNA-binding</keyword>
<evidence type="ECO:0000313" key="5">
    <source>
        <dbReference type="EMBL" id="GEU40308.1"/>
    </source>
</evidence>
<evidence type="ECO:0000256" key="1">
    <source>
        <dbReference type="PROSITE-ProRule" id="PRU00176"/>
    </source>
</evidence>
<evidence type="ECO:0000256" key="2">
    <source>
        <dbReference type="SAM" id="Coils"/>
    </source>
</evidence>
<dbReference type="Gene3D" id="3.30.420.10">
    <property type="entry name" value="Ribonuclease H-like superfamily/Ribonuclease H"/>
    <property type="match status" value="1"/>
</dbReference>
<feature type="domain" description="RRM" evidence="4">
    <location>
        <begin position="1921"/>
        <end position="1996"/>
    </location>
</feature>
<organism evidence="5">
    <name type="scientific">Tanacetum cinerariifolium</name>
    <name type="common">Dalmatian daisy</name>
    <name type="synonym">Chrysanthemum cinerariifolium</name>
    <dbReference type="NCBI Taxonomy" id="118510"/>
    <lineage>
        <taxon>Eukaryota</taxon>
        <taxon>Viridiplantae</taxon>
        <taxon>Streptophyta</taxon>
        <taxon>Embryophyta</taxon>
        <taxon>Tracheophyta</taxon>
        <taxon>Spermatophyta</taxon>
        <taxon>Magnoliopsida</taxon>
        <taxon>eudicotyledons</taxon>
        <taxon>Gunneridae</taxon>
        <taxon>Pentapetalae</taxon>
        <taxon>asterids</taxon>
        <taxon>campanulids</taxon>
        <taxon>Asterales</taxon>
        <taxon>Asteraceae</taxon>
        <taxon>Asteroideae</taxon>
        <taxon>Anthemideae</taxon>
        <taxon>Anthemidinae</taxon>
        <taxon>Tanacetum</taxon>
    </lineage>
</organism>
<feature type="region of interest" description="Disordered" evidence="3">
    <location>
        <begin position="1203"/>
        <end position="1233"/>
    </location>
</feature>
<dbReference type="PANTHER" id="PTHR11439:SF495">
    <property type="entry name" value="REVERSE TRANSCRIPTASE, RNA-DEPENDENT DNA POLYMERASE-RELATED"/>
    <property type="match status" value="1"/>
</dbReference>
<evidence type="ECO:0000259" key="4">
    <source>
        <dbReference type="PROSITE" id="PS50102"/>
    </source>
</evidence>
<dbReference type="PROSITE" id="PS50102">
    <property type="entry name" value="RRM"/>
    <property type="match status" value="1"/>
</dbReference>
<dbReference type="InterPro" id="IPR012677">
    <property type="entry name" value="Nucleotide-bd_a/b_plait_sf"/>
</dbReference>
<dbReference type="Gene3D" id="3.60.10.10">
    <property type="entry name" value="Endonuclease/exonuclease/phosphatase"/>
    <property type="match status" value="1"/>
</dbReference>
<gene>
    <name evidence="5" type="ORF">Tci_012286</name>
</gene>
<accession>A0A6L2JTA2</accession>
<dbReference type="SUPFAM" id="SSF53098">
    <property type="entry name" value="Ribonuclease H-like"/>
    <property type="match status" value="1"/>
</dbReference>
<dbReference type="SUPFAM" id="SSF54928">
    <property type="entry name" value="RNA-binding domain, RBD"/>
    <property type="match status" value="1"/>
</dbReference>
<dbReference type="GO" id="GO:0003723">
    <property type="term" value="F:RNA binding"/>
    <property type="evidence" value="ECO:0007669"/>
    <property type="project" value="UniProtKB-UniRule"/>
</dbReference>
<dbReference type="Pfam" id="PF00076">
    <property type="entry name" value="RRM_1"/>
    <property type="match status" value="1"/>
</dbReference>
<dbReference type="Pfam" id="PF07727">
    <property type="entry name" value="RVT_2"/>
    <property type="match status" value="2"/>
</dbReference>
<comment type="caution">
    <text evidence="5">The sequence shown here is derived from an EMBL/GenBank/DDBJ whole genome shotgun (WGS) entry which is preliminary data.</text>
</comment>
<sequence length="2532" mass="289627">MVGTVEQPYEPTTVEEKLDMKNKMRAIGTLLMALPNKDQLKLHSYQDAKFLMEAIKKMYGGNKESKKVQRTLLKQQYESFAASSSKTLDQNFDSLPSEWKTYALIWRNKAEIETISLDNLYNNLKIYEPKLTRSSSTIKNPQNVAFVSSNSTNSTSSTNEADNTTYGISTAHTQGNTVNFTSIDNLSDVVICAFLTSQPNSLQLAREDLEQIDLDDLEKMDLHWEMAMLTIRARREYDWSYQAEEEHPTNFALMALTSSGNSSNSDSETVESKVESIDIKNKGVYNTVETKLVRKNNFSPPIIKDWKSDDESEIEFEPKVEDNPQQKEYKEKGVIDSGCSRHMTGNKCYLTNYEDYDGGFVSFGDGKGRISRKGIKREFSVARTPQQNGIAERNNRTLIEAARTIALVIKPHNKTPYELIRGRPPLIDFMKSFGCLVTILNTRDYLGKFDEKANKFLKNAPNVKGNGPDWLFDIDFLTISMNYVPVVAGKQTNGIAGTKDNIVAGQAKMKKDPEQEYILIPIYNGGQDDQVTRSEFKGLLQQKRQFEHINSTNSFNIVSSPVNTDGPSFVNAALPSPINAAGTPASTNAFEEHSFEQFSLFKNAFSLPHVHIVTPINDTRIFGNAYDDEVMEEEVDINNVESSYIIHDAPFTKFLKDHPKHQVIDSIETPVQTRNMTKMNEEHGLISSVQNLRRTNHKYFQNCLFACHLSQMEPKKPVQALKDLSWVFRNKKDERGIVIKNKARLVAQWRTQEECIDYDKVFAPVARIEAIREVYVYQPPGFEDPYFPNKVYKVEKALYGLHQASRAWKDMSTEFESLMHDKFQISSMRELSFFLGLQVQQKSDGIFISQDKYVADILKKFDFSTVKTASTPMEPIKALVKDAEAEDADVHLYRSMIGSLMYLTASRSDITFVVCACVMFQVTPKTSHLQAVKRIFTYLKGQPKLGLWYLRDSPFDLEAYFDSDYQTIVANSTTEAEYVVAASCRGQEDRMEKAATTASSLEAEQDSEKPSESKGFEQIIDFLNAKPIRYALTVNPTVYASCVKQFWTTAKVKKVNDQEQIQALVDKQKKLTFYKAFFSPQWKFLIHTILQYLSAKTTAWNEFSSTMASAIICLANNQKFNFSKYIFYHMVKHLERGVKFSMFPRFLQAFLDKQVEGMAKHNEIYVISSYTKKIFANMRRQGQSFSGNVTPLFETMMVTDQEEVGEGSAEAHSPSSEIPVEESILTPSNAPLPSDEDSIQLNELIIFCTSLQQQVLNLEKAKISQAKEIDKLKKRVKKLEIRKKSRHAGLRSLKKVGSSKQVESSKKKDSLGAQEDASKQEKSIEDIDQDAEIALVDESQGRMNDTDMFGVDDLKVNEVFVDVSEQIVEKEVSTADPVTTAGEVVTAASVEDSAAPTTTTTIDVDDELTLAKTLIAIKAAKPKDKGKAKMIEPEKPLKKKDQIALDEEVARKLEAEMRAEIKKEERIAREKDGENRAVIEEWDDVQATIDADRQVTEQIQAQEREQLSIEERSKLLAELIESRRKYFAVKRAEEIKNKPPTKAQQKSLMYTYMRNIEGFKQKDFKGKSFDDIKKIFDKFYKSVNTFVDIDIENVEEILKKTQAEGSSKRAGQELEQEKLKRCLEIVHEDDDDVEIKAIPLSSKSPTIVDYKIYKEGKKSYFNIIRAYGNSQNYLTFGTMFKNFDKDDLEVLRSIVKERFKKSKPVDDIENLLFQTLKTMFEPHVEDIIWKYQQGAVKVNNWKLFDSCEVYCVTTNTRVYCLLVENMFPFTNSILHQLWSDVRLQVDYEVEMDYDLLRLIRRQINEGYKPKWSVWIHPLDEDKDLIKKLEDSRDEHQLVLVVYKVVVVFNIVNAAKSRVTTAVRVSNAGWIKWLEDQDILSLDFFLFILDLLSIQILFHFLFLFIHGCLESFQFGSYRKISKSIFVSNFPDNTTSKDLWEVCQGYGTVVDVYIPNHKSKAGKRFAFVRFIKVDNVDRLVSNLSTLWIGLLDLEESRDDFFARKRICIKTNHEDNILEKFKIIVKGKIFVVRAKELFVWSPTFTEVPETTYCSDDDSNKGAGVNLLGKNVQPDLQEESDHEAVSETFFGENVEEFGNATDQLQYPIDKEASYDPFNIYDILNKRNKDAGNVEQNEDGSGCKHKTGGSILVVLDEMIKVGQTMGFTMDGCANDLEKIIGSQGVHESIVLGDFNEVRQKEDRWGSTFNVYGARVFNNFIDTSGLIEVQLEGFNFTWAHPSAFKMSKLDRFLMTDGVLSIFPHISAICLDKHLSDHRPILLRELIIDYGATPFRVYHSWFQFQGFDQMVTQAWNSIVLNDSNGMIRFKKKLQILKKKIRMWVVDHKKNQLNRVKEVKLKLWDSDKSLDQGDVSDDLLVSRMEYMQQLYDIQSTTSCEFMQKAKVQWAVEGDENSKFFHGIVNKKRSTLAVKGVMIDREWVDEPGKVKEEFRAHFDTRFSDPGLCHGQLNFCFPNRLNNEQLVELKNPISREEIRLAVWGCGENKSPVGMGLLLNSSANSGMLSVLIYARQWNGFSSI</sequence>
<dbReference type="InterPro" id="IPR000504">
    <property type="entry name" value="RRM_dom"/>
</dbReference>
<dbReference type="CDD" id="cd00590">
    <property type="entry name" value="RRM_SF"/>
    <property type="match status" value="1"/>
</dbReference>
<dbReference type="SMART" id="SM00360">
    <property type="entry name" value="RRM"/>
    <property type="match status" value="1"/>
</dbReference>
<feature type="compositionally biased region" description="Basic and acidic residues" evidence="3">
    <location>
        <begin position="1303"/>
        <end position="1324"/>
    </location>
</feature>
<dbReference type="SUPFAM" id="SSF56219">
    <property type="entry name" value="DNase I-like"/>
    <property type="match status" value="1"/>
</dbReference>
<evidence type="ECO:0000256" key="3">
    <source>
        <dbReference type="SAM" id="MobiDB-lite"/>
    </source>
</evidence>